<feature type="transmembrane region" description="Helical" evidence="6">
    <location>
        <begin position="202"/>
        <end position="219"/>
    </location>
</feature>
<keyword evidence="5 6" id="KW-0472">Membrane</keyword>
<accession>A0A7Z0BSB4</accession>
<evidence type="ECO:0000256" key="1">
    <source>
        <dbReference type="ARBA" id="ARBA00004651"/>
    </source>
</evidence>
<keyword evidence="3 6" id="KW-0812">Transmembrane</keyword>
<dbReference type="PANTHER" id="PTHR12677">
    <property type="entry name" value="GOLGI APPARATUS MEMBRANE PROTEIN TVP38-RELATED"/>
    <property type="match status" value="1"/>
</dbReference>
<feature type="transmembrane region" description="Helical" evidence="6">
    <location>
        <begin position="25"/>
        <end position="46"/>
    </location>
</feature>
<evidence type="ECO:0000256" key="6">
    <source>
        <dbReference type="RuleBase" id="RU366058"/>
    </source>
</evidence>
<dbReference type="AlphaFoldDB" id="A0A7Z0BSB4"/>
<comment type="similarity">
    <text evidence="6">Belongs to the TVP38/TMEM64 family.</text>
</comment>
<proteinExistence type="inferred from homology"/>
<dbReference type="PANTHER" id="PTHR12677:SF59">
    <property type="entry name" value="GOLGI APPARATUS MEMBRANE PROTEIN TVP38-RELATED"/>
    <property type="match status" value="1"/>
</dbReference>
<dbReference type="InterPro" id="IPR032816">
    <property type="entry name" value="VTT_dom"/>
</dbReference>
<feature type="transmembrane region" description="Helical" evidence="6">
    <location>
        <begin position="58"/>
        <end position="82"/>
    </location>
</feature>
<keyword evidence="2 6" id="KW-1003">Cell membrane</keyword>
<evidence type="ECO:0000313" key="9">
    <source>
        <dbReference type="Proteomes" id="UP000578688"/>
    </source>
</evidence>
<evidence type="ECO:0000256" key="2">
    <source>
        <dbReference type="ARBA" id="ARBA00022475"/>
    </source>
</evidence>
<keyword evidence="4 6" id="KW-1133">Transmembrane helix</keyword>
<keyword evidence="9" id="KW-1185">Reference proteome</keyword>
<dbReference type="Pfam" id="PF09335">
    <property type="entry name" value="VTT_dom"/>
    <property type="match status" value="1"/>
</dbReference>
<feature type="domain" description="VTT" evidence="7">
    <location>
        <begin position="75"/>
        <end position="191"/>
    </location>
</feature>
<sequence>MQRAPMQSPTPNHKGRPAPATPATWALRILGAIVLLVLAVAIWNAWDHQAFIAWREEAGVLPFFLAMAIVPALGVPITPFFIVAGATFGVPIGLAGSAVALSANLLLCYWIARSGLRPWLGRLLARTRYSIPDFEKGDGALRFALLVKLAPGVPIFIKHYLLGMAGVPFWIYFGVSGLITGIYAVAFVVLGESLLEHDLGNSAGALAVLGLVALAIYLIRRRFTARQDTE</sequence>
<evidence type="ECO:0000256" key="3">
    <source>
        <dbReference type="ARBA" id="ARBA00022692"/>
    </source>
</evidence>
<evidence type="ECO:0000259" key="7">
    <source>
        <dbReference type="Pfam" id="PF09335"/>
    </source>
</evidence>
<dbReference type="RefSeq" id="WP_179539574.1">
    <property type="nucleotide sequence ID" value="NZ_JACBYV010000001.1"/>
</dbReference>
<dbReference type="EMBL" id="JACBYV010000001">
    <property type="protein sequence ID" value="NYH75784.1"/>
    <property type="molecule type" value="Genomic_DNA"/>
</dbReference>
<feature type="transmembrane region" description="Helical" evidence="6">
    <location>
        <begin position="88"/>
        <end position="112"/>
    </location>
</feature>
<organism evidence="8 9">
    <name type="scientific">Phytopseudomonas flavescens</name>
    <dbReference type="NCBI Taxonomy" id="29435"/>
    <lineage>
        <taxon>Bacteria</taxon>
        <taxon>Pseudomonadati</taxon>
        <taxon>Pseudomonadota</taxon>
        <taxon>Gammaproteobacteria</taxon>
        <taxon>Pseudomonadales</taxon>
        <taxon>Pseudomonadaceae</taxon>
        <taxon>Phytopseudomonas</taxon>
    </lineage>
</organism>
<dbReference type="InterPro" id="IPR015414">
    <property type="entry name" value="TMEM64"/>
</dbReference>
<protein>
    <recommendedName>
        <fullName evidence="6">TVP38/TMEM64 family membrane protein</fullName>
    </recommendedName>
</protein>
<feature type="transmembrane region" description="Helical" evidence="6">
    <location>
        <begin position="169"/>
        <end position="190"/>
    </location>
</feature>
<dbReference type="GO" id="GO:0005886">
    <property type="term" value="C:plasma membrane"/>
    <property type="evidence" value="ECO:0007669"/>
    <property type="project" value="UniProtKB-SubCell"/>
</dbReference>
<gene>
    <name evidence="8" type="ORF">FHR27_004394</name>
</gene>
<reference evidence="8 9" key="1">
    <citation type="submission" date="2020-07" db="EMBL/GenBank/DDBJ databases">
        <title>Genomic analyses of the natural microbiome of Caenorhabditis elegans.</title>
        <authorList>
            <person name="Samuel B."/>
        </authorList>
    </citation>
    <scope>NUCLEOTIDE SEQUENCE [LARGE SCALE GENOMIC DNA]</scope>
    <source>
        <strain evidence="8 9">BIGb0408</strain>
    </source>
</reference>
<comment type="subcellular location">
    <subcellularLocation>
        <location evidence="1 6">Cell membrane</location>
        <topology evidence="1 6">Multi-pass membrane protein</topology>
    </subcellularLocation>
</comment>
<evidence type="ECO:0000313" key="8">
    <source>
        <dbReference type="EMBL" id="NYH75784.1"/>
    </source>
</evidence>
<evidence type="ECO:0000256" key="4">
    <source>
        <dbReference type="ARBA" id="ARBA00022989"/>
    </source>
</evidence>
<dbReference type="Proteomes" id="UP000578688">
    <property type="component" value="Unassembled WGS sequence"/>
</dbReference>
<comment type="caution">
    <text evidence="8">The sequence shown here is derived from an EMBL/GenBank/DDBJ whole genome shotgun (WGS) entry which is preliminary data.</text>
</comment>
<evidence type="ECO:0000256" key="5">
    <source>
        <dbReference type="ARBA" id="ARBA00023136"/>
    </source>
</evidence>
<name>A0A7Z0BSB4_9GAMM</name>